<name>A0A934K419_9BACT</name>
<reference evidence="1 2" key="1">
    <citation type="submission" date="2020-10" db="EMBL/GenBank/DDBJ databases">
        <title>Ca. Dormibacterota MAGs.</title>
        <authorList>
            <person name="Montgomery K."/>
        </authorList>
    </citation>
    <scope>NUCLEOTIDE SEQUENCE [LARGE SCALE GENOMIC DNA]</scope>
    <source>
        <strain evidence="1">SC8812_S17_18</strain>
    </source>
</reference>
<comment type="caution">
    <text evidence="1">The sequence shown here is derived from an EMBL/GenBank/DDBJ whole genome shotgun (WGS) entry which is preliminary data.</text>
</comment>
<dbReference type="InterPro" id="IPR014729">
    <property type="entry name" value="Rossmann-like_a/b/a_fold"/>
</dbReference>
<dbReference type="EMBL" id="JAEKNS010000106">
    <property type="protein sequence ID" value="MBJ7595208.1"/>
    <property type="molecule type" value="Genomic_DNA"/>
</dbReference>
<protein>
    <submittedName>
        <fullName evidence="1">Universal stress protein</fullName>
    </submittedName>
</protein>
<dbReference type="Proteomes" id="UP000606991">
    <property type="component" value="Unassembled WGS sequence"/>
</dbReference>
<dbReference type="AlphaFoldDB" id="A0A934K419"/>
<accession>A0A934K419</accession>
<proteinExistence type="predicted"/>
<sequence>MIGIDGSPQSDAALEWAIGLAKPLSRPLHPRRPGGLWR</sequence>
<dbReference type="Gene3D" id="3.40.50.620">
    <property type="entry name" value="HUPs"/>
    <property type="match status" value="1"/>
</dbReference>
<evidence type="ECO:0000313" key="2">
    <source>
        <dbReference type="Proteomes" id="UP000606991"/>
    </source>
</evidence>
<gene>
    <name evidence="1" type="ORF">JF886_10170</name>
</gene>
<evidence type="ECO:0000313" key="1">
    <source>
        <dbReference type="EMBL" id="MBJ7595208.1"/>
    </source>
</evidence>
<organism evidence="1 2">
    <name type="scientific">Candidatus Aeolococcus gillhamiae</name>
    <dbReference type="NCBI Taxonomy" id="3127015"/>
    <lineage>
        <taxon>Bacteria</taxon>
        <taxon>Bacillati</taxon>
        <taxon>Candidatus Dormiibacterota</taxon>
        <taxon>Candidatus Dormibacteria</taxon>
        <taxon>Candidatus Aeolococcales</taxon>
        <taxon>Candidatus Aeolococcaceae</taxon>
        <taxon>Candidatus Aeolococcus</taxon>
    </lineage>
</organism>